<dbReference type="EMBL" id="AWUE01012070">
    <property type="protein sequence ID" value="OMP10016.1"/>
    <property type="molecule type" value="Genomic_DNA"/>
</dbReference>
<reference evidence="2" key="1">
    <citation type="submission" date="2013-09" db="EMBL/GenBank/DDBJ databases">
        <title>Corchorus olitorius genome sequencing.</title>
        <authorList>
            <person name="Alam M."/>
            <person name="Haque M.S."/>
            <person name="Islam M.S."/>
            <person name="Emdad E.M."/>
            <person name="Islam M.M."/>
            <person name="Ahmed B."/>
            <person name="Halim A."/>
            <person name="Hossen Q.M.M."/>
            <person name="Hossain M.Z."/>
            <person name="Ahmed R."/>
            <person name="Khan M.M."/>
            <person name="Islam R."/>
            <person name="Rashid M.M."/>
            <person name="Khan S.A."/>
            <person name="Rahman M.S."/>
            <person name="Alam M."/>
            <person name="Yahiya A.S."/>
            <person name="Khan M.S."/>
            <person name="Azam M.S."/>
            <person name="Haque T."/>
            <person name="Lashkar M.Z.H."/>
            <person name="Akhand A.I."/>
            <person name="Morshed G."/>
            <person name="Roy S."/>
            <person name="Uddin K.S."/>
            <person name="Rabeya T."/>
            <person name="Hossain A.S."/>
            <person name="Chowdhury A."/>
            <person name="Snigdha A.R."/>
            <person name="Mortoza M.S."/>
            <person name="Matin S.A."/>
            <person name="Hoque S.M.E."/>
            <person name="Islam M.K."/>
            <person name="Roy D.K."/>
            <person name="Haider R."/>
            <person name="Moosa M.M."/>
            <person name="Elias S.M."/>
            <person name="Hasan A.M."/>
            <person name="Jahan S."/>
            <person name="Shafiuddin M."/>
            <person name="Mahmood N."/>
            <person name="Shommy N.S."/>
        </authorList>
    </citation>
    <scope>NUCLEOTIDE SEQUENCE [LARGE SCALE GENOMIC DNA]</scope>
    <source>
        <strain evidence="2">cv. O-4</strain>
    </source>
</reference>
<keyword evidence="2" id="KW-1185">Reference proteome</keyword>
<sequence length="89" mass="10282">MRGRDFLMNTVQVKKRILSACLTKKMLKSQEKKTEPAGLAFLEEVRCFKNMSILKPCLDKGVFSYNFACQWASNYKELAFADLVTEYCI</sequence>
<gene>
    <name evidence="1" type="ORF">COLO4_04907</name>
</gene>
<evidence type="ECO:0000313" key="1">
    <source>
        <dbReference type="EMBL" id="OMP10016.1"/>
    </source>
</evidence>
<proteinExistence type="predicted"/>
<dbReference type="Proteomes" id="UP000187203">
    <property type="component" value="Unassembled WGS sequence"/>
</dbReference>
<dbReference type="AlphaFoldDB" id="A0A1R3KSF5"/>
<protein>
    <submittedName>
        <fullName evidence="1">NBS-LRR disease resistance protein</fullName>
    </submittedName>
</protein>
<name>A0A1R3KSF5_9ROSI</name>
<accession>A0A1R3KSF5</accession>
<evidence type="ECO:0000313" key="2">
    <source>
        <dbReference type="Proteomes" id="UP000187203"/>
    </source>
</evidence>
<organism evidence="1 2">
    <name type="scientific">Corchorus olitorius</name>
    <dbReference type="NCBI Taxonomy" id="93759"/>
    <lineage>
        <taxon>Eukaryota</taxon>
        <taxon>Viridiplantae</taxon>
        <taxon>Streptophyta</taxon>
        <taxon>Embryophyta</taxon>
        <taxon>Tracheophyta</taxon>
        <taxon>Spermatophyta</taxon>
        <taxon>Magnoliopsida</taxon>
        <taxon>eudicotyledons</taxon>
        <taxon>Gunneridae</taxon>
        <taxon>Pentapetalae</taxon>
        <taxon>rosids</taxon>
        <taxon>malvids</taxon>
        <taxon>Malvales</taxon>
        <taxon>Malvaceae</taxon>
        <taxon>Grewioideae</taxon>
        <taxon>Apeibeae</taxon>
        <taxon>Corchorus</taxon>
    </lineage>
</organism>
<comment type="caution">
    <text evidence="1">The sequence shown here is derived from an EMBL/GenBank/DDBJ whole genome shotgun (WGS) entry which is preliminary data.</text>
</comment>